<dbReference type="Proteomes" id="UP001208570">
    <property type="component" value="Unassembled WGS sequence"/>
</dbReference>
<feature type="domain" description="ELMO armadillo-like helical" evidence="1">
    <location>
        <begin position="111"/>
        <end position="168"/>
    </location>
</feature>
<protein>
    <recommendedName>
        <fullName evidence="1">ELMO armadillo-like helical domain-containing protein</fullName>
    </recommendedName>
</protein>
<dbReference type="InterPro" id="IPR011989">
    <property type="entry name" value="ARM-like"/>
</dbReference>
<gene>
    <name evidence="2" type="ORF">LSH36_101g00019</name>
</gene>
<comment type="caution">
    <text evidence="2">The sequence shown here is derived from an EMBL/GenBank/DDBJ whole genome shotgun (WGS) entry which is preliminary data.</text>
</comment>
<dbReference type="Pfam" id="PF11841">
    <property type="entry name" value="ELMO_ARM"/>
    <property type="match status" value="1"/>
</dbReference>
<dbReference type="EMBL" id="JAODUP010000101">
    <property type="protein sequence ID" value="KAK2162224.1"/>
    <property type="molecule type" value="Genomic_DNA"/>
</dbReference>
<name>A0AAD9K012_9ANNE</name>
<evidence type="ECO:0000259" key="1">
    <source>
        <dbReference type="Pfam" id="PF11841"/>
    </source>
</evidence>
<evidence type="ECO:0000313" key="3">
    <source>
        <dbReference type="Proteomes" id="UP001208570"/>
    </source>
</evidence>
<reference evidence="2" key="1">
    <citation type="journal article" date="2023" name="Mol. Biol. Evol.">
        <title>Third-Generation Sequencing Reveals the Adaptive Role of the Epigenome in Three Deep-Sea Polychaetes.</title>
        <authorList>
            <person name="Perez M."/>
            <person name="Aroh O."/>
            <person name="Sun Y."/>
            <person name="Lan Y."/>
            <person name="Juniper S.K."/>
            <person name="Young C.R."/>
            <person name="Angers B."/>
            <person name="Qian P.Y."/>
        </authorList>
    </citation>
    <scope>NUCLEOTIDE SEQUENCE</scope>
    <source>
        <strain evidence="2">P08H-3</strain>
    </source>
</reference>
<evidence type="ECO:0000313" key="2">
    <source>
        <dbReference type="EMBL" id="KAK2162224.1"/>
    </source>
</evidence>
<accession>A0AAD9K012</accession>
<dbReference type="Gene3D" id="1.25.10.10">
    <property type="entry name" value="Leucine-rich Repeat Variant"/>
    <property type="match status" value="1"/>
</dbReference>
<keyword evidence="3" id="KW-1185">Reference proteome</keyword>
<sequence>MEMKKIGVVLEGMIPNLIEMNQSQPLTAIIEGLCNHWHLSNPEDYALQWEQNRPFFVTERNRIDIKDGDVLKLTASPAKMVQTAMDTLNKGSATEIEKTLKILAELASDITYAQEFISSGGLKILIGKIEQKIVSATTLGYALKAFVELMDHGIVSWDLMEPKFIKEVM</sequence>
<organism evidence="2 3">
    <name type="scientific">Paralvinella palmiformis</name>
    <dbReference type="NCBI Taxonomy" id="53620"/>
    <lineage>
        <taxon>Eukaryota</taxon>
        <taxon>Metazoa</taxon>
        <taxon>Spiralia</taxon>
        <taxon>Lophotrochozoa</taxon>
        <taxon>Annelida</taxon>
        <taxon>Polychaeta</taxon>
        <taxon>Sedentaria</taxon>
        <taxon>Canalipalpata</taxon>
        <taxon>Terebellida</taxon>
        <taxon>Terebelliformia</taxon>
        <taxon>Alvinellidae</taxon>
        <taxon>Paralvinella</taxon>
    </lineage>
</organism>
<dbReference type="InterPro" id="IPR024574">
    <property type="entry name" value="ELMO_ARM"/>
</dbReference>
<proteinExistence type="predicted"/>
<dbReference type="AlphaFoldDB" id="A0AAD9K012"/>